<dbReference type="Gene3D" id="3.30.565.10">
    <property type="entry name" value="Histidine kinase-like ATPase, C-terminal domain"/>
    <property type="match status" value="1"/>
</dbReference>
<dbReference type="CDD" id="cd00075">
    <property type="entry name" value="HATPase"/>
    <property type="match status" value="1"/>
</dbReference>
<evidence type="ECO:0000256" key="7">
    <source>
        <dbReference type="SAM" id="Phobius"/>
    </source>
</evidence>
<keyword evidence="7" id="KW-0472">Membrane</keyword>
<dbReference type="InterPro" id="IPR003594">
    <property type="entry name" value="HATPase_dom"/>
</dbReference>
<dbReference type="Pfam" id="PF00512">
    <property type="entry name" value="HisKA"/>
    <property type="match status" value="1"/>
</dbReference>
<dbReference type="InterPro" id="IPR036097">
    <property type="entry name" value="HisK_dim/P_sf"/>
</dbReference>
<feature type="region of interest" description="Disordered" evidence="6">
    <location>
        <begin position="326"/>
        <end position="347"/>
    </location>
</feature>
<dbReference type="Pfam" id="PF02518">
    <property type="entry name" value="HATPase_c"/>
    <property type="match status" value="1"/>
</dbReference>
<dbReference type="InterPro" id="IPR004358">
    <property type="entry name" value="Sig_transdc_His_kin-like_C"/>
</dbReference>
<dbReference type="PANTHER" id="PTHR43047">
    <property type="entry name" value="TWO-COMPONENT HISTIDINE PROTEIN KINASE"/>
    <property type="match status" value="1"/>
</dbReference>
<accession>A0ABT8KVG8</accession>
<keyword evidence="10" id="KW-1185">Reference proteome</keyword>
<feature type="transmembrane region" description="Helical" evidence="7">
    <location>
        <begin position="20"/>
        <end position="41"/>
    </location>
</feature>
<proteinExistence type="predicted"/>
<comment type="catalytic activity">
    <reaction evidence="1">
        <text>ATP + protein L-histidine = ADP + protein N-phospho-L-histidine.</text>
        <dbReference type="EC" id="2.7.13.3"/>
    </reaction>
</comment>
<keyword evidence="7" id="KW-1133">Transmembrane helix</keyword>
<dbReference type="SUPFAM" id="SSF55874">
    <property type="entry name" value="ATPase domain of HSP90 chaperone/DNA topoisomerase II/histidine kinase"/>
    <property type="match status" value="1"/>
</dbReference>
<dbReference type="GO" id="GO:0016301">
    <property type="term" value="F:kinase activity"/>
    <property type="evidence" value="ECO:0007669"/>
    <property type="project" value="UniProtKB-KW"/>
</dbReference>
<dbReference type="CDD" id="cd00082">
    <property type="entry name" value="HisKA"/>
    <property type="match status" value="1"/>
</dbReference>
<dbReference type="PRINTS" id="PR00344">
    <property type="entry name" value="BCTRLSENSOR"/>
</dbReference>
<feature type="domain" description="Histidine kinase" evidence="8">
    <location>
        <begin position="132"/>
        <end position="347"/>
    </location>
</feature>
<dbReference type="SMART" id="SM00388">
    <property type="entry name" value="HisKA"/>
    <property type="match status" value="1"/>
</dbReference>
<dbReference type="InterPro" id="IPR003661">
    <property type="entry name" value="HisK_dim/P_dom"/>
</dbReference>
<dbReference type="EC" id="2.7.13.3" evidence="2"/>
<dbReference type="InterPro" id="IPR005467">
    <property type="entry name" value="His_kinase_dom"/>
</dbReference>
<keyword evidence="7" id="KW-0812">Transmembrane</keyword>
<evidence type="ECO:0000256" key="2">
    <source>
        <dbReference type="ARBA" id="ARBA00012438"/>
    </source>
</evidence>
<keyword evidence="4" id="KW-0808">Transferase</keyword>
<dbReference type="RefSeq" id="WP_346754793.1">
    <property type="nucleotide sequence ID" value="NZ_JAUJEA010000013.1"/>
</dbReference>
<evidence type="ECO:0000313" key="9">
    <source>
        <dbReference type="EMBL" id="MDN5204769.1"/>
    </source>
</evidence>
<evidence type="ECO:0000256" key="5">
    <source>
        <dbReference type="ARBA" id="ARBA00022777"/>
    </source>
</evidence>
<feature type="transmembrane region" description="Helical" evidence="7">
    <location>
        <begin position="53"/>
        <end position="75"/>
    </location>
</feature>
<evidence type="ECO:0000256" key="3">
    <source>
        <dbReference type="ARBA" id="ARBA00022553"/>
    </source>
</evidence>
<dbReference type="SUPFAM" id="SSF47384">
    <property type="entry name" value="Homodimeric domain of signal transducing histidine kinase"/>
    <property type="match status" value="1"/>
</dbReference>
<evidence type="ECO:0000256" key="1">
    <source>
        <dbReference type="ARBA" id="ARBA00000085"/>
    </source>
</evidence>
<gene>
    <name evidence="9" type="ORF">QQ008_25490</name>
</gene>
<protein>
    <recommendedName>
        <fullName evidence="2">histidine kinase</fullName>
        <ecNumber evidence="2">2.7.13.3</ecNumber>
    </recommendedName>
</protein>
<keyword evidence="5 9" id="KW-0418">Kinase</keyword>
<evidence type="ECO:0000256" key="4">
    <source>
        <dbReference type="ARBA" id="ARBA00022679"/>
    </source>
</evidence>
<reference evidence="9" key="1">
    <citation type="submission" date="2023-06" db="EMBL/GenBank/DDBJ databases">
        <title>Genomic of Parafulvivirga corallium.</title>
        <authorList>
            <person name="Wang G."/>
        </authorList>
    </citation>
    <scope>NUCLEOTIDE SEQUENCE</scope>
    <source>
        <strain evidence="9">BMA10</strain>
    </source>
</reference>
<evidence type="ECO:0000313" key="10">
    <source>
        <dbReference type="Proteomes" id="UP001172082"/>
    </source>
</evidence>
<sequence>MRVYKFLSRFSQFGTYSQKIIFVAFFSINIPLFGLLVFLSFNNIQFISPHKVAVIILLFTLIALVTAAFLLKGLLEPLYLAKKALHEYVSFNRVPKIPTGFRDEVGIIMKDIVEGKASLDKMMNEKNDITAMLSHDLRSPMISILGLIKVIKMEKDPEEVTHYCTKIEELGFHQLNLMESILSLLNEEDAEIGRLKKTEVNLSKVLSQTLTQFEITLENKQLEIQKDFSNDLNIKVDPYSFSQVLNNLVHNAIKFSKRGQKIKVKATNGNRNVKIAVEDQGIGFTLKDPNILFRRFTPERKRGTAGEPTNGLGLYLSKKIIEKHGGELSAESPGDNKGSTFEIKLPA</sequence>
<comment type="caution">
    <text evidence="9">The sequence shown here is derived from an EMBL/GenBank/DDBJ whole genome shotgun (WGS) entry which is preliminary data.</text>
</comment>
<dbReference type="Proteomes" id="UP001172082">
    <property type="component" value="Unassembled WGS sequence"/>
</dbReference>
<evidence type="ECO:0000259" key="8">
    <source>
        <dbReference type="PROSITE" id="PS50109"/>
    </source>
</evidence>
<keyword evidence="3" id="KW-0597">Phosphoprotein</keyword>
<organism evidence="9 10">
    <name type="scientific">Splendidivirga corallicola</name>
    <dbReference type="NCBI Taxonomy" id="3051826"/>
    <lineage>
        <taxon>Bacteria</taxon>
        <taxon>Pseudomonadati</taxon>
        <taxon>Bacteroidota</taxon>
        <taxon>Cytophagia</taxon>
        <taxon>Cytophagales</taxon>
        <taxon>Splendidivirgaceae</taxon>
        <taxon>Splendidivirga</taxon>
    </lineage>
</organism>
<dbReference type="EMBL" id="JAUJEA010000013">
    <property type="protein sequence ID" value="MDN5204769.1"/>
    <property type="molecule type" value="Genomic_DNA"/>
</dbReference>
<evidence type="ECO:0000256" key="6">
    <source>
        <dbReference type="SAM" id="MobiDB-lite"/>
    </source>
</evidence>
<dbReference type="PROSITE" id="PS50109">
    <property type="entry name" value="HIS_KIN"/>
    <property type="match status" value="1"/>
</dbReference>
<name>A0ABT8KVG8_9BACT</name>
<dbReference type="InterPro" id="IPR036890">
    <property type="entry name" value="HATPase_C_sf"/>
</dbReference>
<dbReference type="Gene3D" id="1.10.287.130">
    <property type="match status" value="1"/>
</dbReference>
<dbReference type="SMART" id="SM00387">
    <property type="entry name" value="HATPase_c"/>
    <property type="match status" value="1"/>
</dbReference>